<dbReference type="InterPro" id="IPR028082">
    <property type="entry name" value="Peripla_BP_I"/>
</dbReference>
<evidence type="ECO:0000313" key="7">
    <source>
        <dbReference type="Proteomes" id="UP001596380"/>
    </source>
</evidence>
<accession>A0ABW2CCS6</accession>
<evidence type="ECO:0000313" key="6">
    <source>
        <dbReference type="EMBL" id="MFC6879177.1"/>
    </source>
</evidence>
<dbReference type="Proteomes" id="UP001596380">
    <property type="component" value="Unassembled WGS sequence"/>
</dbReference>
<gene>
    <name evidence="6" type="ORF">ACFQKB_05285</name>
</gene>
<dbReference type="SUPFAM" id="SSF53822">
    <property type="entry name" value="Periplasmic binding protein-like I"/>
    <property type="match status" value="1"/>
</dbReference>
<dbReference type="Pfam" id="PF13458">
    <property type="entry name" value="Peripla_BP_6"/>
    <property type="match status" value="1"/>
</dbReference>
<comment type="similarity">
    <text evidence="1">Belongs to the leucine-binding protein family.</text>
</comment>
<evidence type="ECO:0000256" key="4">
    <source>
        <dbReference type="ARBA" id="ARBA00022970"/>
    </source>
</evidence>
<reference evidence="7" key="1">
    <citation type="journal article" date="2019" name="Int. J. Syst. Evol. Microbiol.">
        <title>The Global Catalogue of Microorganisms (GCM) 10K type strain sequencing project: providing services to taxonomists for standard genome sequencing and annotation.</title>
        <authorList>
            <consortium name="The Broad Institute Genomics Platform"/>
            <consortium name="The Broad Institute Genome Sequencing Center for Infectious Disease"/>
            <person name="Wu L."/>
            <person name="Ma J."/>
        </authorList>
    </citation>
    <scope>NUCLEOTIDE SEQUENCE [LARGE SCALE GENOMIC DNA]</scope>
    <source>
        <strain evidence="7">JCM 3369</strain>
    </source>
</reference>
<evidence type="ECO:0000256" key="1">
    <source>
        <dbReference type="ARBA" id="ARBA00010062"/>
    </source>
</evidence>
<dbReference type="InterPro" id="IPR028081">
    <property type="entry name" value="Leu-bd"/>
</dbReference>
<keyword evidence="3" id="KW-0732">Signal</keyword>
<keyword evidence="4" id="KW-0029">Amino-acid transport</keyword>
<organism evidence="6 7">
    <name type="scientific">Actinomadura yumaensis</name>
    <dbReference type="NCBI Taxonomy" id="111807"/>
    <lineage>
        <taxon>Bacteria</taxon>
        <taxon>Bacillati</taxon>
        <taxon>Actinomycetota</taxon>
        <taxon>Actinomycetes</taxon>
        <taxon>Streptosporangiales</taxon>
        <taxon>Thermomonosporaceae</taxon>
        <taxon>Actinomadura</taxon>
    </lineage>
</organism>
<comment type="caution">
    <text evidence="6">The sequence shown here is derived from an EMBL/GenBank/DDBJ whole genome shotgun (WGS) entry which is preliminary data.</text>
</comment>
<dbReference type="Gene3D" id="3.40.50.2300">
    <property type="match status" value="2"/>
</dbReference>
<dbReference type="InterPro" id="IPR000709">
    <property type="entry name" value="Leu_Ile_Val-bd"/>
</dbReference>
<name>A0ABW2CCS6_9ACTN</name>
<proteinExistence type="inferred from homology"/>
<dbReference type="PANTHER" id="PTHR30483">
    <property type="entry name" value="LEUCINE-SPECIFIC-BINDING PROTEIN"/>
    <property type="match status" value="1"/>
</dbReference>
<keyword evidence="2" id="KW-0813">Transport</keyword>
<dbReference type="PANTHER" id="PTHR30483:SF6">
    <property type="entry name" value="PERIPLASMIC BINDING PROTEIN OF ABC TRANSPORTER FOR NATURAL AMINO ACIDS"/>
    <property type="match status" value="1"/>
</dbReference>
<protein>
    <submittedName>
        <fullName evidence="6">ABC transporter substrate-binding protein</fullName>
    </submittedName>
</protein>
<evidence type="ECO:0000259" key="5">
    <source>
        <dbReference type="Pfam" id="PF13458"/>
    </source>
</evidence>
<evidence type="ECO:0000256" key="2">
    <source>
        <dbReference type="ARBA" id="ARBA00022448"/>
    </source>
</evidence>
<evidence type="ECO:0000256" key="3">
    <source>
        <dbReference type="ARBA" id="ARBA00022729"/>
    </source>
</evidence>
<dbReference type="EMBL" id="JBHSXS010000002">
    <property type="protein sequence ID" value="MFC6879177.1"/>
    <property type="molecule type" value="Genomic_DNA"/>
</dbReference>
<sequence>MLRNASHRPPAGRATSQAARRAVRRAARKAIRRDVRRAVRRRGPRRIACLAALLSLAAACDSADPAARRAEVAGPAGEPIVIGMDEDSSGPGASYGVPAGRTVRDAVRDINRRGGVLGRPLKLVVENDASDPTKTPSVVRKLLGEGAKAVILSTGGGSVLQAKPVLQGARVPAFAPVAISEGAVTPPNADYVFMLGNPISDFTKVYCAAMKQAGYRRLGVMTDLSPTIVALNRILLPKLRACVDVVGVEQAELGSSDVTPQVARLKRHDPDAVFVSSVGGIYEILIQNKLAEQMPGLARYSLASIGNQPGFWKVANPRALDGLAFMGALVPGNPRAEALRGFLTRERGGRFEMTAYDAQAWDSVQLIKTAIERARSLDGNRLKQELEKLRGYRPAFGQSRLTLSFAPGKHIGADGLCGLALVEFGRGNRPGGMQHGYQPQCG</sequence>
<dbReference type="PRINTS" id="PR00337">
    <property type="entry name" value="LEUILEVALBP"/>
</dbReference>
<keyword evidence="7" id="KW-1185">Reference proteome</keyword>
<feature type="domain" description="Leucine-binding protein" evidence="5">
    <location>
        <begin position="79"/>
        <end position="398"/>
    </location>
</feature>
<dbReference type="InterPro" id="IPR051010">
    <property type="entry name" value="BCAA_transport"/>
</dbReference>
<dbReference type="RefSeq" id="WP_160823862.1">
    <property type="nucleotide sequence ID" value="NZ_JBHSXS010000002.1"/>
</dbReference>